<accession>A0AAE1DNB3</accession>
<keyword evidence="2" id="KW-1185">Reference proteome</keyword>
<protein>
    <submittedName>
        <fullName evidence="1">Uncharacterized protein</fullName>
    </submittedName>
</protein>
<proteinExistence type="predicted"/>
<dbReference type="EMBL" id="JAWDGP010003191">
    <property type="protein sequence ID" value="KAK3776657.1"/>
    <property type="molecule type" value="Genomic_DNA"/>
</dbReference>
<dbReference type="AlphaFoldDB" id="A0AAE1DNB3"/>
<reference evidence="1" key="1">
    <citation type="journal article" date="2023" name="G3 (Bethesda)">
        <title>A reference genome for the long-term kleptoplast-retaining sea slug Elysia crispata morphotype clarki.</title>
        <authorList>
            <person name="Eastman K.E."/>
            <person name="Pendleton A.L."/>
            <person name="Shaikh M.A."/>
            <person name="Suttiyut T."/>
            <person name="Ogas R."/>
            <person name="Tomko P."/>
            <person name="Gavelis G."/>
            <person name="Widhalm J.R."/>
            <person name="Wisecaver J.H."/>
        </authorList>
    </citation>
    <scope>NUCLEOTIDE SEQUENCE</scope>
    <source>
        <strain evidence="1">ECLA1</strain>
    </source>
</reference>
<dbReference type="Proteomes" id="UP001283361">
    <property type="component" value="Unassembled WGS sequence"/>
</dbReference>
<gene>
    <name evidence="1" type="ORF">RRG08_014978</name>
</gene>
<comment type="caution">
    <text evidence="1">The sequence shown here is derived from an EMBL/GenBank/DDBJ whole genome shotgun (WGS) entry which is preliminary data.</text>
</comment>
<evidence type="ECO:0000313" key="1">
    <source>
        <dbReference type="EMBL" id="KAK3776657.1"/>
    </source>
</evidence>
<organism evidence="1 2">
    <name type="scientific">Elysia crispata</name>
    <name type="common">lettuce slug</name>
    <dbReference type="NCBI Taxonomy" id="231223"/>
    <lineage>
        <taxon>Eukaryota</taxon>
        <taxon>Metazoa</taxon>
        <taxon>Spiralia</taxon>
        <taxon>Lophotrochozoa</taxon>
        <taxon>Mollusca</taxon>
        <taxon>Gastropoda</taxon>
        <taxon>Heterobranchia</taxon>
        <taxon>Euthyneura</taxon>
        <taxon>Panpulmonata</taxon>
        <taxon>Sacoglossa</taxon>
        <taxon>Placobranchoidea</taxon>
        <taxon>Plakobranchidae</taxon>
        <taxon>Elysia</taxon>
    </lineage>
</organism>
<sequence>MSPSAPENGNQVALWGEEHRPLWPGAAARYLALIQPHCLGLLYKQTGAPTWASLNYCLPEPELTASGSVVGLFVGLLASR</sequence>
<evidence type="ECO:0000313" key="2">
    <source>
        <dbReference type="Proteomes" id="UP001283361"/>
    </source>
</evidence>
<name>A0AAE1DNB3_9GAST</name>